<evidence type="ECO:0000313" key="2">
    <source>
        <dbReference type="Proteomes" id="UP000008289"/>
    </source>
</evidence>
<dbReference type="GeneID" id="3230565"/>
<dbReference type="InParanoid" id="Q3ZA37"/>
<organism evidence="1 2">
    <name type="scientific">Dehalococcoides mccartyi (strain ATCC BAA-2266 / KCTC 15142 / 195)</name>
    <name type="common">Dehalococcoides ethenogenes (strain 195)</name>
    <dbReference type="NCBI Taxonomy" id="243164"/>
    <lineage>
        <taxon>Bacteria</taxon>
        <taxon>Bacillati</taxon>
        <taxon>Chloroflexota</taxon>
        <taxon>Dehalococcoidia</taxon>
        <taxon>Dehalococcoidales</taxon>
        <taxon>Dehalococcoidaceae</taxon>
        <taxon>Dehalococcoides</taxon>
    </lineage>
</organism>
<evidence type="ECO:0000313" key="1">
    <source>
        <dbReference type="EMBL" id="AAW40599.1"/>
    </source>
</evidence>
<dbReference type="KEGG" id="det:DET0164"/>
<dbReference type="RefSeq" id="WP_010935967.1">
    <property type="nucleotide sequence ID" value="NC_002936.3"/>
</dbReference>
<proteinExistence type="predicted"/>
<dbReference type="PATRIC" id="fig|243164.10.peg.153"/>
<accession>Q3ZA37</accession>
<name>Q3ZA37_DEHM1</name>
<dbReference type="EMBL" id="CP000027">
    <property type="protein sequence ID" value="AAW40599.1"/>
    <property type="molecule type" value="Genomic_DNA"/>
</dbReference>
<gene>
    <name evidence="1" type="ordered locus">DET0164</name>
</gene>
<sequence>MAVIQIKNNCLKIIDNQVRELVSAIELGPKWLEEVLSIISMKDDVERIHKERDEVKARLLRLGRAYVDNVMPEEEYKQQKRLLDLSLESLVVPDYNAAEVDPPPVISIAEM</sequence>
<dbReference type="HOGENOM" id="CLU_2154214_0_0_0"/>
<reference evidence="1 2" key="1">
    <citation type="journal article" date="2005" name="Science">
        <title>Genome sequence of the PCE-dechlorinating bacterium Dehalococcoides ethenogenes.</title>
        <authorList>
            <person name="Seshadri R."/>
            <person name="Adrian L."/>
            <person name="Fouts D.E."/>
            <person name="Eisen J.A."/>
            <person name="Phillippy A.M."/>
            <person name="Methe B.A."/>
            <person name="Ward N.L."/>
            <person name="Nelson W.C."/>
            <person name="Deboy R.T."/>
            <person name="Khouri H.M."/>
            <person name="Kolonay J.F."/>
            <person name="Dodson R.J."/>
            <person name="Daugherty S.C."/>
            <person name="Brinkac L.M."/>
            <person name="Sullivan S.A."/>
            <person name="Madupu R."/>
            <person name="Nelson K.E."/>
            <person name="Kang K.H."/>
            <person name="Impraim M."/>
            <person name="Tran K."/>
            <person name="Robinson J.M."/>
            <person name="Forberger H.A."/>
            <person name="Fraser C.M."/>
            <person name="Zinder S.H."/>
            <person name="Heidelberg J.F."/>
        </authorList>
    </citation>
    <scope>NUCLEOTIDE SEQUENCE [LARGE SCALE GENOMIC DNA]</scope>
    <source>
        <strain evidence="2">ATCC BAA-2266 / KCTC 15142 / 195</strain>
    </source>
</reference>
<dbReference type="AlphaFoldDB" id="Q3ZA37"/>
<protein>
    <submittedName>
        <fullName evidence="1">Uncharacterized protein</fullName>
    </submittedName>
</protein>
<dbReference type="STRING" id="243164.DET0164"/>
<keyword evidence="2" id="KW-1185">Reference proteome</keyword>
<dbReference type="eggNOG" id="COG1961">
    <property type="taxonomic scope" value="Bacteria"/>
</dbReference>
<dbReference type="Proteomes" id="UP000008289">
    <property type="component" value="Chromosome"/>
</dbReference>